<evidence type="ECO:0000256" key="8">
    <source>
        <dbReference type="SAM" id="SignalP"/>
    </source>
</evidence>
<evidence type="ECO:0000256" key="4">
    <source>
        <dbReference type="ARBA" id="ARBA00023136"/>
    </source>
</evidence>
<name>A0A5R9DV77_9LACT</name>
<evidence type="ECO:0000256" key="7">
    <source>
        <dbReference type="SAM" id="MobiDB-lite"/>
    </source>
</evidence>
<keyword evidence="4" id="KW-0472">Membrane</keyword>
<evidence type="ECO:0000256" key="3">
    <source>
        <dbReference type="ARBA" id="ARBA00022729"/>
    </source>
</evidence>
<dbReference type="AlphaFoldDB" id="A0A5R9DV77"/>
<dbReference type="PANTHER" id="PTHR30429">
    <property type="entry name" value="D-METHIONINE-BINDING LIPOPROTEIN METQ"/>
    <property type="match status" value="1"/>
</dbReference>
<dbReference type="Gene3D" id="3.40.190.10">
    <property type="entry name" value="Periplasmic binding protein-like II"/>
    <property type="match status" value="2"/>
</dbReference>
<dbReference type="InterPro" id="IPR004872">
    <property type="entry name" value="Lipoprotein_NlpA"/>
</dbReference>
<evidence type="ECO:0000256" key="5">
    <source>
        <dbReference type="ARBA" id="ARBA00023139"/>
    </source>
</evidence>
<reference evidence="9 10" key="1">
    <citation type="submission" date="2019-05" db="EMBL/GenBank/DDBJ databases">
        <title>The metagenome of a microbial culture collection derived from dairy environment covers the genomic content of the human microbiome.</title>
        <authorList>
            <person name="Roder T."/>
            <person name="Wuthrich D."/>
            <person name="Sattari Z."/>
            <person name="Von Ah U."/>
            <person name="Bar C."/>
            <person name="Ronchi F."/>
            <person name="Macpherson A.J."/>
            <person name="Ganal-Vonarburg S.C."/>
            <person name="Bruggmann R."/>
            <person name="Vergeres G."/>
        </authorList>
    </citation>
    <scope>NUCLEOTIDE SEQUENCE [LARGE SCALE GENOMIC DNA]</scope>
    <source>
        <strain evidence="9 10">FAM 24227</strain>
    </source>
</reference>
<evidence type="ECO:0000256" key="1">
    <source>
        <dbReference type="ARBA" id="ARBA00004635"/>
    </source>
</evidence>
<sequence>MLKLLKKLGKVALTSSLILAPATQVAFAQESSGEFEGEQVNVGVVGDNGAEVWGYVADKALEQEGIEIDVTLLTDYNQPNEALANGSLDLNAFQHVAFLENWNEANDEDLVNLGFTLVTPMGLYSDKITSVEEIVDGDSIAVPNDPTNGGRALLALEIAGLIEVDDAVGVLPTIDDITDNPLNLEIIELDAAQIPQSLPDVAAAIINTGHAEDAGLSVTEDAIFVDTDTPEELSDTYRNIIAARSEDAESPLLLKIVELYQTADVAEVIIESSNGGSIPAWEGYEPAESTDGSEESTEESSEESTEESSEESTEESSEESSEESTEEDTE</sequence>
<dbReference type="GO" id="GO:0016020">
    <property type="term" value="C:membrane"/>
    <property type="evidence" value="ECO:0007669"/>
    <property type="project" value="UniProtKB-SubCell"/>
</dbReference>
<evidence type="ECO:0000256" key="2">
    <source>
        <dbReference type="ARBA" id="ARBA00008973"/>
    </source>
</evidence>
<comment type="caution">
    <text evidence="9">The sequence shown here is derived from an EMBL/GenBank/DDBJ whole genome shotgun (WGS) entry which is preliminary data.</text>
</comment>
<evidence type="ECO:0000313" key="10">
    <source>
        <dbReference type="Proteomes" id="UP000306420"/>
    </source>
</evidence>
<feature type="chain" id="PRO_5024282668" evidence="8">
    <location>
        <begin position="29"/>
        <end position="330"/>
    </location>
</feature>
<proteinExistence type="inferred from homology"/>
<comment type="subcellular location">
    <subcellularLocation>
        <location evidence="1">Membrane</location>
        <topology evidence="1">Lipid-anchor</topology>
    </subcellularLocation>
</comment>
<dbReference type="EMBL" id="VBSP01000017">
    <property type="protein sequence ID" value="TLQ41462.1"/>
    <property type="molecule type" value="Genomic_DNA"/>
</dbReference>
<organism evidence="9 10">
    <name type="scientific">Ruoffia tabacinasalis</name>
    <dbReference type="NCBI Taxonomy" id="87458"/>
    <lineage>
        <taxon>Bacteria</taxon>
        <taxon>Bacillati</taxon>
        <taxon>Bacillota</taxon>
        <taxon>Bacilli</taxon>
        <taxon>Lactobacillales</taxon>
        <taxon>Aerococcaceae</taxon>
        <taxon>Ruoffia</taxon>
    </lineage>
</organism>
<feature type="region of interest" description="Disordered" evidence="7">
    <location>
        <begin position="275"/>
        <end position="330"/>
    </location>
</feature>
<evidence type="ECO:0000313" key="9">
    <source>
        <dbReference type="EMBL" id="TLQ41462.1"/>
    </source>
</evidence>
<dbReference type="Pfam" id="PF03180">
    <property type="entry name" value="Lipoprotein_9"/>
    <property type="match status" value="1"/>
</dbReference>
<keyword evidence="5" id="KW-0564">Palmitate</keyword>
<dbReference type="SUPFAM" id="SSF53850">
    <property type="entry name" value="Periplasmic binding protein-like II"/>
    <property type="match status" value="1"/>
</dbReference>
<dbReference type="OrthoDB" id="9812878at2"/>
<comment type="similarity">
    <text evidence="2">Belongs to the NlpA lipoprotein family.</text>
</comment>
<evidence type="ECO:0000256" key="6">
    <source>
        <dbReference type="ARBA" id="ARBA00023288"/>
    </source>
</evidence>
<dbReference type="Proteomes" id="UP000306420">
    <property type="component" value="Unassembled WGS sequence"/>
</dbReference>
<feature type="compositionally biased region" description="Acidic residues" evidence="7">
    <location>
        <begin position="291"/>
        <end position="330"/>
    </location>
</feature>
<gene>
    <name evidence="9" type="ORF">FEZ33_06210</name>
</gene>
<feature type="signal peptide" evidence="8">
    <location>
        <begin position="1"/>
        <end position="28"/>
    </location>
</feature>
<keyword evidence="3 8" id="KW-0732">Signal</keyword>
<accession>A0A5R9DV77</accession>
<protein>
    <submittedName>
        <fullName evidence="9">MetQ/NlpA family ABC transporter substrate-binding protein</fullName>
    </submittedName>
</protein>
<dbReference type="PANTHER" id="PTHR30429:SF1">
    <property type="entry name" value="D-METHIONINE-BINDING LIPOPROTEIN METQ-RELATED"/>
    <property type="match status" value="1"/>
</dbReference>
<dbReference type="RefSeq" id="WP_138404540.1">
    <property type="nucleotide sequence ID" value="NZ_VBSP01000017.1"/>
</dbReference>
<keyword evidence="6" id="KW-0449">Lipoprotein</keyword>